<proteinExistence type="predicted"/>
<dbReference type="EMBL" id="QPJU01000001">
    <property type="protein sequence ID" value="RCX12011.1"/>
    <property type="molecule type" value="Genomic_DNA"/>
</dbReference>
<evidence type="ECO:0008006" key="3">
    <source>
        <dbReference type="Google" id="ProtNLM"/>
    </source>
</evidence>
<keyword evidence="2" id="KW-1185">Reference proteome</keyword>
<reference evidence="1 2" key="1">
    <citation type="submission" date="2018-07" db="EMBL/GenBank/DDBJ databases">
        <title>Genomic Encyclopedia of Type Strains, Phase IV (KMG-IV): sequencing the most valuable type-strain genomes for metagenomic binning, comparative biology and taxonomic classification.</title>
        <authorList>
            <person name="Goeker M."/>
        </authorList>
    </citation>
    <scope>NUCLEOTIDE SEQUENCE [LARGE SCALE GENOMIC DNA]</scope>
    <source>
        <strain evidence="1 2">DSM 100911</strain>
    </source>
</reference>
<protein>
    <recommendedName>
        <fullName evidence="3">DUF3037 family protein</fullName>
    </recommendedName>
</protein>
<evidence type="ECO:0000313" key="2">
    <source>
        <dbReference type="Proteomes" id="UP000252174"/>
    </source>
</evidence>
<name>A0A369AS00_9BURK</name>
<sequence length="283" mass="30950">MTTLSAFVDNNARYSVIGWEPVPGSGERINVAALCEFDGRYIAKSLVREDVLRCMYGAAGDGVVHMVGGMMDALSAVAHGHGLEAALASIPLSNFSMSSPRATWASNENDLLRQIVLMNCSLSVIADEPLPTSDDLPTPEREVNQQWTTKVKEAIQVLRPDLSMYFNREAVLVDGGVPVRFAILTQRLAAQFGLLRPSQQNQGMEDARAKMWKLALAKERNPALTATLLFGTPSEEDITLSDKQRYRLKSNVGELQQEAAHRNVDFSEVHTVPAAAARVVELA</sequence>
<gene>
    <name evidence="1" type="ORF">DFR45_101549</name>
</gene>
<evidence type="ECO:0000313" key="1">
    <source>
        <dbReference type="EMBL" id="RCX12011.1"/>
    </source>
</evidence>
<dbReference type="AlphaFoldDB" id="A0A369AS00"/>
<dbReference type="Proteomes" id="UP000252174">
    <property type="component" value="Unassembled WGS sequence"/>
</dbReference>
<comment type="caution">
    <text evidence="1">The sequence shown here is derived from an EMBL/GenBank/DDBJ whole genome shotgun (WGS) entry which is preliminary data.</text>
</comment>
<dbReference type="OrthoDB" id="6119038at2"/>
<dbReference type="RefSeq" id="WP_144686941.1">
    <property type="nucleotide sequence ID" value="NZ_QPJU01000001.1"/>
</dbReference>
<organism evidence="1 2">
    <name type="scientific">Extensimonas vulgaris</name>
    <dbReference type="NCBI Taxonomy" id="1031594"/>
    <lineage>
        <taxon>Bacteria</taxon>
        <taxon>Pseudomonadati</taxon>
        <taxon>Pseudomonadota</taxon>
        <taxon>Betaproteobacteria</taxon>
        <taxon>Burkholderiales</taxon>
        <taxon>Comamonadaceae</taxon>
        <taxon>Extensimonas</taxon>
    </lineage>
</organism>
<accession>A0A369AS00</accession>